<dbReference type="Pfam" id="PF00240">
    <property type="entry name" value="ubiquitin"/>
    <property type="match status" value="1"/>
</dbReference>
<evidence type="ECO:0000259" key="8">
    <source>
        <dbReference type="PROSITE" id="PS50290"/>
    </source>
</evidence>
<feature type="domain" description="PI3K/PI4K catalytic" evidence="8">
    <location>
        <begin position="267"/>
        <end position="565"/>
    </location>
</feature>
<sequence>MSAVDVALSPVQEESIRATRHIYGPLALCTNESIVIYITVAGSVIPMRVLESDSIGEVKLKIQTCKGSVVKMQKLVFGGRELARNESLVRDYGVSNGNVVHMVFKISDLLVITVRTTCGMEFEFPVDRHQDIGYLKRVILKKGKDFGEELKVQELFCNGEKLEDQKLIDDITADAVIHLVVQKFAKLQAKHAERDVELSVIADNWNEKTQSWCVHEGNKPSREFRSFSKKTPDRNFLLEPFGVSPNIELPGYILDMINSACDGLTKGNIPIRSSEGTGGTYFMQDGPGNKYVAIFKPIDEEPLAVNNPQGLPLSTNGEGLKRGTRVGEGAFREVAAFLLDHPRTGHHKLSNCKVGFSGVPPTAMVQCLHNAFHHPDGFEWSSEYIKVGSLQLFKKNEGNCEDMGPGIFPVEEVHKITVFDVRTANADRHAGNILVSREGEEGRIVLTPIDHGYCLPENFEDCTFDWLYWPQARQPYSPETIKYIKSLDAEQDIGLLTFYGLDLSIECARTLRISTMLLKKGVERGLTPFDIGSMMCRETLNKESVIEEIVRDAQDSMLPGMTEAAFLETVYKLLDIKLDEKLTYKPC</sequence>
<reference evidence="9 10" key="2">
    <citation type="journal article" date="2017" name="Genome Biol.">
        <title>New reference genome sequences of hot pepper reveal the massive evolution of plant disease-resistance genes by retroduplication.</title>
        <authorList>
            <person name="Kim S."/>
            <person name="Park J."/>
            <person name="Yeom S.I."/>
            <person name="Kim Y.M."/>
            <person name="Seo E."/>
            <person name="Kim K.T."/>
            <person name="Kim M.S."/>
            <person name="Lee J.M."/>
            <person name="Cheong K."/>
            <person name="Shin H.S."/>
            <person name="Kim S.B."/>
            <person name="Han K."/>
            <person name="Lee J."/>
            <person name="Park M."/>
            <person name="Lee H.A."/>
            <person name="Lee H.Y."/>
            <person name="Lee Y."/>
            <person name="Oh S."/>
            <person name="Lee J.H."/>
            <person name="Choi E."/>
            <person name="Choi E."/>
            <person name="Lee S.E."/>
            <person name="Jeon J."/>
            <person name="Kim H."/>
            <person name="Choi G."/>
            <person name="Song H."/>
            <person name="Lee J."/>
            <person name="Lee S.C."/>
            <person name="Kwon J.K."/>
            <person name="Lee H.Y."/>
            <person name="Koo N."/>
            <person name="Hong Y."/>
            <person name="Kim R.W."/>
            <person name="Kang W.H."/>
            <person name="Huh J.H."/>
            <person name="Kang B.C."/>
            <person name="Yang T.J."/>
            <person name="Lee Y.H."/>
            <person name="Bennetzen J.L."/>
            <person name="Choi D."/>
        </authorList>
    </citation>
    <scope>NUCLEOTIDE SEQUENCE [LARGE SCALE GENOMIC DNA]</scope>
    <source>
        <strain evidence="10">cv. CM334</strain>
    </source>
</reference>
<comment type="caution">
    <text evidence="9">The sequence shown here is derived from an EMBL/GenBank/DDBJ whole genome shotgun (WGS) entry which is preliminary data.</text>
</comment>
<evidence type="ECO:0000259" key="7">
    <source>
        <dbReference type="PROSITE" id="PS50053"/>
    </source>
</evidence>
<name>A0A2G3ADD9_CAPAN</name>
<organism evidence="9 10">
    <name type="scientific">Capsicum annuum</name>
    <name type="common">Capsicum pepper</name>
    <dbReference type="NCBI Taxonomy" id="4072"/>
    <lineage>
        <taxon>Eukaryota</taxon>
        <taxon>Viridiplantae</taxon>
        <taxon>Streptophyta</taxon>
        <taxon>Embryophyta</taxon>
        <taxon>Tracheophyta</taxon>
        <taxon>Spermatophyta</taxon>
        <taxon>Magnoliopsida</taxon>
        <taxon>eudicotyledons</taxon>
        <taxon>Gunneridae</taxon>
        <taxon>Pentapetalae</taxon>
        <taxon>asterids</taxon>
        <taxon>lamiids</taxon>
        <taxon>Solanales</taxon>
        <taxon>Solanaceae</taxon>
        <taxon>Solanoideae</taxon>
        <taxon>Capsiceae</taxon>
        <taxon>Capsicum</taxon>
    </lineage>
</organism>
<evidence type="ECO:0000313" key="9">
    <source>
        <dbReference type="EMBL" id="PHT92256.1"/>
    </source>
</evidence>
<evidence type="ECO:0000256" key="3">
    <source>
        <dbReference type="ARBA" id="ARBA00022679"/>
    </source>
</evidence>
<dbReference type="Gramene" id="PHT92256">
    <property type="protein sequence ID" value="PHT92256"/>
    <property type="gene ID" value="T459_00138"/>
</dbReference>
<dbReference type="SMR" id="A0A2G3ADD9"/>
<evidence type="ECO:0000313" key="10">
    <source>
        <dbReference type="Proteomes" id="UP000222542"/>
    </source>
</evidence>
<dbReference type="CDD" id="cd17039">
    <property type="entry name" value="Ubl_ubiquitin_like"/>
    <property type="match status" value="1"/>
</dbReference>
<dbReference type="InterPro" id="IPR029071">
    <property type="entry name" value="Ubiquitin-like_domsf"/>
</dbReference>
<dbReference type="SMART" id="SM00213">
    <property type="entry name" value="UBQ"/>
    <property type="match status" value="2"/>
</dbReference>
<dbReference type="PANTHER" id="PTHR45800:SF5">
    <property type="entry name" value="PHOSPHATIDYLINOSITOL 4-KINASE GAMMA 2"/>
    <property type="match status" value="1"/>
</dbReference>
<dbReference type="PANTHER" id="PTHR45800">
    <property type="entry name" value="PHOSPHATIDYLINOSITOL 4-KINASE GAMMA"/>
    <property type="match status" value="1"/>
</dbReference>
<evidence type="ECO:0000256" key="1">
    <source>
        <dbReference type="ARBA" id="ARBA00008941"/>
    </source>
</evidence>
<dbReference type="GO" id="GO:0004430">
    <property type="term" value="F:1-phosphatidylinositol 4-kinase activity"/>
    <property type="evidence" value="ECO:0007669"/>
    <property type="project" value="UniProtKB-EC"/>
</dbReference>
<dbReference type="PROSITE" id="PS50290">
    <property type="entry name" value="PI3_4_KINASE_3"/>
    <property type="match status" value="1"/>
</dbReference>
<gene>
    <name evidence="9" type="ORF">T459_00138</name>
</gene>
<dbReference type="SUPFAM" id="SSF56112">
    <property type="entry name" value="Protein kinase-like (PK-like)"/>
    <property type="match status" value="1"/>
</dbReference>
<feature type="domain" description="Ubiquitin-like" evidence="7">
    <location>
        <begin position="110"/>
        <end position="170"/>
    </location>
</feature>
<evidence type="ECO:0000256" key="6">
    <source>
        <dbReference type="ARBA" id="ARBA00022840"/>
    </source>
</evidence>
<keyword evidence="10" id="KW-1185">Reference proteome</keyword>
<evidence type="ECO:0000256" key="2">
    <source>
        <dbReference type="ARBA" id="ARBA00012169"/>
    </source>
</evidence>
<keyword evidence="4" id="KW-0547">Nucleotide-binding</keyword>
<keyword evidence="3" id="KW-0808">Transferase</keyword>
<dbReference type="STRING" id="4072.A0A2G3ADD9"/>
<keyword evidence="6" id="KW-0067">ATP-binding</keyword>
<dbReference type="EC" id="2.7.1.67" evidence="2"/>
<dbReference type="SUPFAM" id="SSF54236">
    <property type="entry name" value="Ubiquitin-like"/>
    <property type="match status" value="2"/>
</dbReference>
<keyword evidence="5" id="KW-0418">Kinase</keyword>
<dbReference type="AlphaFoldDB" id="A0A2G3ADD9"/>
<protein>
    <recommendedName>
        <fullName evidence="2">1-phosphatidylinositol 4-kinase</fullName>
        <ecNumber evidence="2">2.7.1.67</ecNumber>
    </recommendedName>
</protein>
<dbReference type="OrthoDB" id="5839at2759"/>
<dbReference type="InterPro" id="IPR011009">
    <property type="entry name" value="Kinase-like_dom_sf"/>
</dbReference>
<dbReference type="PROSITE" id="PS50053">
    <property type="entry name" value="UBIQUITIN_2"/>
    <property type="match status" value="2"/>
</dbReference>
<accession>A0A2G3ADD9</accession>
<dbReference type="Pfam" id="PF00454">
    <property type="entry name" value="PI3_PI4_kinase"/>
    <property type="match status" value="1"/>
</dbReference>
<comment type="similarity">
    <text evidence="1">Belongs to the PI3/PI4-kinase family. Type II PI4K subfamily.</text>
</comment>
<proteinExistence type="inferred from homology"/>
<dbReference type="Gene3D" id="3.10.20.90">
    <property type="entry name" value="Phosphatidylinositol 3-kinase Catalytic Subunit, Chain A, domain 1"/>
    <property type="match status" value="2"/>
</dbReference>
<dbReference type="InterPro" id="IPR000626">
    <property type="entry name" value="Ubiquitin-like_dom"/>
</dbReference>
<dbReference type="InterPro" id="IPR044571">
    <property type="entry name" value="P4KG1-8"/>
</dbReference>
<evidence type="ECO:0000256" key="5">
    <source>
        <dbReference type="ARBA" id="ARBA00022777"/>
    </source>
</evidence>
<reference evidence="9 10" key="1">
    <citation type="journal article" date="2014" name="Nat. Genet.">
        <title>Genome sequence of the hot pepper provides insights into the evolution of pungency in Capsicum species.</title>
        <authorList>
            <person name="Kim S."/>
            <person name="Park M."/>
            <person name="Yeom S.I."/>
            <person name="Kim Y.M."/>
            <person name="Lee J.M."/>
            <person name="Lee H.A."/>
            <person name="Seo E."/>
            <person name="Choi J."/>
            <person name="Cheong K."/>
            <person name="Kim K.T."/>
            <person name="Jung K."/>
            <person name="Lee G.W."/>
            <person name="Oh S.K."/>
            <person name="Bae C."/>
            <person name="Kim S.B."/>
            <person name="Lee H.Y."/>
            <person name="Kim S.Y."/>
            <person name="Kim M.S."/>
            <person name="Kang B.C."/>
            <person name="Jo Y.D."/>
            <person name="Yang H.B."/>
            <person name="Jeong H.J."/>
            <person name="Kang W.H."/>
            <person name="Kwon J.K."/>
            <person name="Shin C."/>
            <person name="Lim J.Y."/>
            <person name="Park J.H."/>
            <person name="Huh J.H."/>
            <person name="Kim J.S."/>
            <person name="Kim B.D."/>
            <person name="Cohen O."/>
            <person name="Paran I."/>
            <person name="Suh M.C."/>
            <person name="Lee S.B."/>
            <person name="Kim Y.K."/>
            <person name="Shin Y."/>
            <person name="Noh S.J."/>
            <person name="Park J."/>
            <person name="Seo Y.S."/>
            <person name="Kwon S.Y."/>
            <person name="Kim H.A."/>
            <person name="Park J.M."/>
            <person name="Kim H.J."/>
            <person name="Choi S.B."/>
            <person name="Bosland P.W."/>
            <person name="Reeves G."/>
            <person name="Jo S.H."/>
            <person name="Lee B.W."/>
            <person name="Cho H.T."/>
            <person name="Choi H.S."/>
            <person name="Lee M.S."/>
            <person name="Yu Y."/>
            <person name="Do Choi Y."/>
            <person name="Park B.S."/>
            <person name="van Deynze A."/>
            <person name="Ashrafi H."/>
            <person name="Hill T."/>
            <person name="Kim W.T."/>
            <person name="Pai H.S."/>
            <person name="Ahn H.K."/>
            <person name="Yeam I."/>
            <person name="Giovannoni J.J."/>
            <person name="Rose J.K."/>
            <person name="Sorensen I."/>
            <person name="Lee S.J."/>
            <person name="Kim R.W."/>
            <person name="Choi I.Y."/>
            <person name="Choi B.S."/>
            <person name="Lim J.S."/>
            <person name="Lee Y.H."/>
            <person name="Choi D."/>
        </authorList>
    </citation>
    <scope>NUCLEOTIDE SEQUENCE [LARGE SCALE GENOMIC DNA]</scope>
    <source>
        <strain evidence="10">cv. CM334</strain>
    </source>
</reference>
<evidence type="ECO:0000256" key="4">
    <source>
        <dbReference type="ARBA" id="ARBA00022741"/>
    </source>
</evidence>
<dbReference type="GO" id="GO:0005524">
    <property type="term" value="F:ATP binding"/>
    <property type="evidence" value="ECO:0007669"/>
    <property type="project" value="UniProtKB-KW"/>
</dbReference>
<feature type="domain" description="Ubiquitin-like" evidence="7">
    <location>
        <begin position="36"/>
        <end position="105"/>
    </location>
</feature>
<dbReference type="InterPro" id="IPR000403">
    <property type="entry name" value="PI3/4_kinase_cat_dom"/>
</dbReference>
<dbReference type="EMBL" id="AYRZ02000001">
    <property type="protein sequence ID" value="PHT92256.1"/>
    <property type="molecule type" value="Genomic_DNA"/>
</dbReference>
<dbReference type="Proteomes" id="UP000222542">
    <property type="component" value="Unassembled WGS sequence"/>
</dbReference>
<dbReference type="OMA" id="EEPMANN"/>